<keyword evidence="1" id="KW-1133">Transmembrane helix</keyword>
<keyword evidence="1" id="KW-0472">Membrane</keyword>
<comment type="caution">
    <text evidence="3">The sequence shown here is derived from an EMBL/GenBank/DDBJ whole genome shotgun (WGS) entry which is preliminary data.</text>
</comment>
<dbReference type="InterPro" id="IPR024983">
    <property type="entry name" value="CHAT_dom"/>
</dbReference>
<evidence type="ECO:0000313" key="4">
    <source>
        <dbReference type="Proteomes" id="UP000315759"/>
    </source>
</evidence>
<proteinExistence type="predicted"/>
<dbReference type="EMBL" id="VIFX01000018">
    <property type="protein sequence ID" value="TQR85670.1"/>
    <property type="molecule type" value="Genomic_DNA"/>
</dbReference>
<keyword evidence="1" id="KW-0812">Transmembrane</keyword>
<accession>A0A544W0C7</accession>
<organism evidence="3 4">
    <name type="scientific">Mycolicibacterium hodleri</name>
    <dbReference type="NCBI Taxonomy" id="49897"/>
    <lineage>
        <taxon>Bacteria</taxon>
        <taxon>Bacillati</taxon>
        <taxon>Actinomycetota</taxon>
        <taxon>Actinomycetes</taxon>
        <taxon>Mycobacteriales</taxon>
        <taxon>Mycobacteriaceae</taxon>
        <taxon>Mycolicibacterium</taxon>
    </lineage>
</organism>
<feature type="transmembrane region" description="Helical" evidence="1">
    <location>
        <begin position="742"/>
        <end position="764"/>
    </location>
</feature>
<protein>
    <submittedName>
        <fullName evidence="3">CHAT domain-containing protein</fullName>
    </submittedName>
</protein>
<dbReference type="Pfam" id="PF12770">
    <property type="entry name" value="CHAT"/>
    <property type="match status" value="1"/>
</dbReference>
<dbReference type="AlphaFoldDB" id="A0A544W0C7"/>
<name>A0A544W0C7_9MYCO</name>
<evidence type="ECO:0000256" key="1">
    <source>
        <dbReference type="SAM" id="Phobius"/>
    </source>
</evidence>
<gene>
    <name evidence="3" type="ORF">D8S82_15140</name>
</gene>
<sequence length="837" mass="92511">MESEVDKAFSAGRDRCLAGNALVLAQAHMYGQFLVDQADSNADYLAAAEQLGYAYENAVRAIAVQVLSNDVHLQHELSHIQYDILETTGFVQSKFRTENSDDSFVAGAKLMKKAGRGFMQIGDLRRASIAYTNAAEILLEKSTVDTAELSMIKKFIDVGFQHKKPGSIDWAYSEAVIGMYYERLSDNGVGDKIAHLELSRAASNRALELFYLYDVRPSGPALLSISRTERELFHAKRRARRSKAVLTHIDELPEPVREVAITYPEMVANNIEVNPATFGFDGVPEWPSPKMEDPLDAEDAQMLLAARQRLVSPEKPRIGDSVNRSQLALMFEAAEISSDLQNRHEAYSEFVALLSKHGDILEPDQLIRRGIKAIGLAEHIDIVPPTSLLLQVAESFRNLVDKRDKNLVEIFLRKNPPLARFVACELCRHEMWDHAISLIEHTRVVLHANHLSDSEYSGTFDCVAQWTPQWVYVTHTSRGTYVIMKSDDKDTPTTGVFVSELTGTQLARLSFSFDYDMLGLNYSQEPGMPMSLLTEATLRAIESLGPVTHAIAKLTSQSSGVCLILGGLYTNLPISAALGAEHTYPFIAMVPSASRTAHESAEMTLGNNVSSYAMSVPFAPGMRPLAHPEREVAAIHQYLAATGVRSSIVHDATRKDLSLLFQEANIIHYSGHSFAVPEDPFKSALVMADGSFSVGDILALPPAHQLFLTTMSSCQSGQPATGVLGDELIGISSALLYRGCRFVIGTLWPVIDVASYVFFCRFYWAISRNRCLNIAAVSVGLISTQSWIRESTTSEMSEFMKANGLQVPDMFHRQAADTILFGHPRVWSAYYLSARGL</sequence>
<dbReference type="RefSeq" id="WP_142552878.1">
    <property type="nucleotide sequence ID" value="NZ_VIFX01000018.1"/>
</dbReference>
<evidence type="ECO:0000313" key="3">
    <source>
        <dbReference type="EMBL" id="TQR85670.1"/>
    </source>
</evidence>
<evidence type="ECO:0000259" key="2">
    <source>
        <dbReference type="Pfam" id="PF12770"/>
    </source>
</evidence>
<keyword evidence="4" id="KW-1185">Reference proteome</keyword>
<reference evidence="3 4" key="1">
    <citation type="submission" date="2018-10" db="EMBL/GenBank/DDBJ databases">
        <title>Draft genome of Mycobacterium hodleri strain B.</title>
        <authorList>
            <person name="Amande T.J."/>
            <person name="Mcgenity T.J."/>
        </authorList>
    </citation>
    <scope>NUCLEOTIDE SEQUENCE [LARGE SCALE GENOMIC DNA]</scope>
    <source>
        <strain evidence="3 4">B</strain>
    </source>
</reference>
<feature type="domain" description="CHAT" evidence="2">
    <location>
        <begin position="595"/>
        <end position="833"/>
    </location>
</feature>
<dbReference type="Proteomes" id="UP000315759">
    <property type="component" value="Unassembled WGS sequence"/>
</dbReference>